<protein>
    <recommendedName>
        <fullName evidence="5">Protein-glutamate methylesterase/protein-glutamine glutaminase</fullName>
        <ecNumber evidence="5">3.1.1.61</ecNumber>
        <ecNumber evidence="5">3.5.1.44</ecNumber>
    </recommendedName>
</protein>
<dbReference type="Gene3D" id="3.40.50.2300">
    <property type="match status" value="1"/>
</dbReference>
<sequence>MTPKRRVLVVDDSALVRNILKVVLAAHPDLEVVGEAADPYEAREQITRLQPDVLTLDVEMPRMDGLTFLTKVMRHHPMPVVMVSSLTARGTAVAMEALERGAVDVVGKPEHDPLQGLEAMGQAIAEAVHAASYARVRVRAPAAAVQPRLGPDAVLPLLRPGRSRALSEVIAIGSSTGGTEALKEILPRLPAGLPPILLVQHILPGFTSAFARQLDRLCQVPVREAVDGEEPQDSTIYLGPSDYHLTVAPLGNALRLRLVGGARVSRHLPSVDVLFRSVAVACGPKALGIILTGMGDDGAQGLLEMRQAGATTLGQDEESCLIYGMPRMAHERGGVQKLVPLKHIAKYIVGWNHA</sequence>
<dbReference type="PROSITE" id="PS50110">
    <property type="entry name" value="RESPONSE_REGULATORY"/>
    <property type="match status" value="1"/>
</dbReference>
<keyword evidence="5 7" id="KW-0597">Phosphoprotein</keyword>
<evidence type="ECO:0000256" key="7">
    <source>
        <dbReference type="PROSITE-ProRule" id="PRU00169"/>
    </source>
</evidence>
<evidence type="ECO:0000256" key="5">
    <source>
        <dbReference type="HAMAP-Rule" id="MF_00099"/>
    </source>
</evidence>
<dbReference type="GO" id="GO:0000156">
    <property type="term" value="F:phosphorelay response regulator activity"/>
    <property type="evidence" value="ECO:0007669"/>
    <property type="project" value="InterPro"/>
</dbReference>
<dbReference type="RefSeq" id="WP_316415500.1">
    <property type="nucleotide sequence ID" value="NZ_AP027080.1"/>
</dbReference>
<dbReference type="EC" id="3.1.1.61" evidence="5"/>
<reference evidence="11" key="1">
    <citation type="journal article" date="2023" name="Int. J. Syst. Evol. Microbiol.">
        <title>Mesoterricola silvestris gen. nov., sp. nov., Mesoterricola sediminis sp. nov., Geothrix oryzae sp. nov., Geothrix edaphica sp. nov., Geothrix rubra sp. nov., and Geothrix limicola sp. nov., six novel members of Acidobacteriota isolated from soils.</title>
        <authorList>
            <person name="Itoh H."/>
            <person name="Sugisawa Y."/>
            <person name="Mise K."/>
            <person name="Xu Z."/>
            <person name="Kuniyasu M."/>
            <person name="Ushijima N."/>
            <person name="Kawano K."/>
            <person name="Kobayashi E."/>
            <person name="Shiratori Y."/>
            <person name="Masuda Y."/>
            <person name="Senoo K."/>
        </authorList>
    </citation>
    <scope>NUCLEOTIDE SEQUENCE [LARGE SCALE GENOMIC DNA]</scope>
    <source>
        <strain evidence="11">W79</strain>
    </source>
</reference>
<dbReference type="InterPro" id="IPR011006">
    <property type="entry name" value="CheY-like_superfamily"/>
</dbReference>
<evidence type="ECO:0000256" key="1">
    <source>
        <dbReference type="ARBA" id="ARBA00022490"/>
    </source>
</evidence>
<dbReference type="PIRSF" id="PIRSF000876">
    <property type="entry name" value="RR_chemtxs_CheB"/>
    <property type="match status" value="1"/>
</dbReference>
<comment type="domain">
    <text evidence="5">Contains a C-terminal catalytic domain, and an N-terminal region which modulates catalytic activity.</text>
</comment>
<dbReference type="NCBIfam" id="NF009206">
    <property type="entry name" value="PRK12555.1"/>
    <property type="match status" value="1"/>
</dbReference>
<dbReference type="Proteomes" id="UP001238179">
    <property type="component" value="Chromosome"/>
</dbReference>
<dbReference type="CDD" id="cd16432">
    <property type="entry name" value="CheB_Rec"/>
    <property type="match status" value="1"/>
</dbReference>
<evidence type="ECO:0000259" key="9">
    <source>
        <dbReference type="PROSITE" id="PS50122"/>
    </source>
</evidence>
<dbReference type="GO" id="GO:0006935">
    <property type="term" value="P:chemotaxis"/>
    <property type="evidence" value="ECO:0007669"/>
    <property type="project" value="UniProtKB-UniRule"/>
</dbReference>
<keyword evidence="2 5" id="KW-0145">Chemotaxis</keyword>
<dbReference type="InterPro" id="IPR008248">
    <property type="entry name" value="CheB-like"/>
</dbReference>
<evidence type="ECO:0000256" key="2">
    <source>
        <dbReference type="ARBA" id="ARBA00022500"/>
    </source>
</evidence>
<evidence type="ECO:0000313" key="10">
    <source>
        <dbReference type="EMBL" id="BDU72587.1"/>
    </source>
</evidence>
<evidence type="ECO:0000313" key="11">
    <source>
        <dbReference type="Proteomes" id="UP001238179"/>
    </source>
</evidence>
<evidence type="ECO:0000259" key="8">
    <source>
        <dbReference type="PROSITE" id="PS50110"/>
    </source>
</evidence>
<feature type="modified residue" description="4-aspartylphosphate" evidence="5 7">
    <location>
        <position position="57"/>
    </location>
</feature>
<proteinExistence type="inferred from homology"/>
<evidence type="ECO:0000256" key="3">
    <source>
        <dbReference type="ARBA" id="ARBA00022801"/>
    </source>
</evidence>
<comment type="subcellular location">
    <subcellularLocation>
        <location evidence="5">Cytoplasm</location>
    </subcellularLocation>
</comment>
<dbReference type="Gene3D" id="3.40.50.180">
    <property type="entry name" value="Methylesterase CheB, C-terminal domain"/>
    <property type="match status" value="1"/>
</dbReference>
<dbReference type="GO" id="GO:0050568">
    <property type="term" value="F:protein-glutamine glutaminase activity"/>
    <property type="evidence" value="ECO:0007669"/>
    <property type="project" value="UniProtKB-UniRule"/>
</dbReference>
<accession>A0AA48GRB1</accession>
<dbReference type="PROSITE" id="PS50122">
    <property type="entry name" value="CHEB"/>
    <property type="match status" value="1"/>
</dbReference>
<dbReference type="Pfam" id="PF00072">
    <property type="entry name" value="Response_reg"/>
    <property type="match status" value="1"/>
</dbReference>
<keyword evidence="3 5" id="KW-0378">Hydrolase</keyword>
<comment type="PTM">
    <text evidence="5">Phosphorylated by CheA. Phosphorylation of the N-terminal regulatory domain activates the methylesterase activity.</text>
</comment>
<dbReference type="EC" id="3.5.1.44" evidence="5"/>
<dbReference type="PANTHER" id="PTHR42872:SF6">
    <property type="entry name" value="PROTEIN-GLUTAMATE METHYLESTERASE_PROTEIN-GLUTAMINE GLUTAMINASE"/>
    <property type="match status" value="1"/>
</dbReference>
<dbReference type="SMART" id="SM00448">
    <property type="entry name" value="REC"/>
    <property type="match status" value="1"/>
</dbReference>
<dbReference type="PANTHER" id="PTHR42872">
    <property type="entry name" value="PROTEIN-GLUTAMATE METHYLESTERASE/PROTEIN-GLUTAMINE GLUTAMINASE"/>
    <property type="match status" value="1"/>
</dbReference>
<dbReference type="GO" id="GO:0005737">
    <property type="term" value="C:cytoplasm"/>
    <property type="evidence" value="ECO:0007669"/>
    <property type="project" value="UniProtKB-SubCell"/>
</dbReference>
<dbReference type="KEGG" id="msil:METEAL_17610"/>
<dbReference type="HAMAP" id="MF_00099">
    <property type="entry name" value="CheB_chemtxs"/>
    <property type="match status" value="1"/>
</dbReference>
<comment type="catalytic activity">
    <reaction evidence="5">
        <text>L-glutaminyl-[protein] + H2O = L-glutamyl-[protein] + NH4(+)</text>
        <dbReference type="Rhea" id="RHEA:16441"/>
        <dbReference type="Rhea" id="RHEA-COMP:10207"/>
        <dbReference type="Rhea" id="RHEA-COMP:10208"/>
        <dbReference type="ChEBI" id="CHEBI:15377"/>
        <dbReference type="ChEBI" id="CHEBI:28938"/>
        <dbReference type="ChEBI" id="CHEBI:29973"/>
        <dbReference type="ChEBI" id="CHEBI:30011"/>
        <dbReference type="EC" id="3.5.1.44"/>
    </reaction>
</comment>
<comment type="similarity">
    <text evidence="5">Belongs to the CheB family.</text>
</comment>
<dbReference type="InterPro" id="IPR001789">
    <property type="entry name" value="Sig_transdc_resp-reg_receiver"/>
</dbReference>
<dbReference type="NCBIfam" id="NF001965">
    <property type="entry name" value="PRK00742.1"/>
    <property type="match status" value="1"/>
</dbReference>
<comment type="function">
    <text evidence="5">Involved in chemotaxis. Part of a chemotaxis signal transduction system that modulates chemotaxis in response to various stimuli. Catalyzes the demethylation of specific methylglutamate residues introduced into the chemoreceptors (methyl-accepting chemotaxis proteins or MCP) by CheR. Also mediates the irreversible deamidation of specific glutamine residues to glutamic acid.</text>
</comment>
<dbReference type="InterPro" id="IPR035909">
    <property type="entry name" value="CheB_C"/>
</dbReference>
<gene>
    <name evidence="10" type="primary">cheB3</name>
    <name evidence="5" type="synonym">cheB</name>
    <name evidence="10" type="ORF">METEAL_17610</name>
</gene>
<dbReference type="SUPFAM" id="SSF52738">
    <property type="entry name" value="Methylesterase CheB, C-terminal domain"/>
    <property type="match status" value="1"/>
</dbReference>
<feature type="domain" description="Response regulatory" evidence="8">
    <location>
        <begin position="6"/>
        <end position="123"/>
    </location>
</feature>
<dbReference type="SUPFAM" id="SSF52172">
    <property type="entry name" value="CheY-like"/>
    <property type="match status" value="1"/>
</dbReference>
<dbReference type="EMBL" id="AP027080">
    <property type="protein sequence ID" value="BDU72587.1"/>
    <property type="molecule type" value="Genomic_DNA"/>
</dbReference>
<comment type="catalytic activity">
    <reaction evidence="4 5">
        <text>[protein]-L-glutamate 5-O-methyl ester + H2O = L-glutamyl-[protein] + methanol + H(+)</text>
        <dbReference type="Rhea" id="RHEA:23236"/>
        <dbReference type="Rhea" id="RHEA-COMP:10208"/>
        <dbReference type="Rhea" id="RHEA-COMP:10311"/>
        <dbReference type="ChEBI" id="CHEBI:15377"/>
        <dbReference type="ChEBI" id="CHEBI:15378"/>
        <dbReference type="ChEBI" id="CHEBI:17790"/>
        <dbReference type="ChEBI" id="CHEBI:29973"/>
        <dbReference type="ChEBI" id="CHEBI:82795"/>
        <dbReference type="EC" id="3.1.1.61"/>
    </reaction>
</comment>
<evidence type="ECO:0000256" key="4">
    <source>
        <dbReference type="ARBA" id="ARBA00048267"/>
    </source>
</evidence>
<dbReference type="AlphaFoldDB" id="A0AA48GRB1"/>
<dbReference type="InterPro" id="IPR000673">
    <property type="entry name" value="Sig_transdc_resp-reg_Me-estase"/>
</dbReference>
<keyword evidence="1 5" id="KW-0963">Cytoplasm</keyword>
<feature type="active site" evidence="5 6">
    <location>
        <position position="175"/>
    </location>
</feature>
<dbReference type="CDD" id="cd17541">
    <property type="entry name" value="REC_CheB-like"/>
    <property type="match status" value="1"/>
</dbReference>
<feature type="active site" evidence="5 6">
    <location>
        <position position="201"/>
    </location>
</feature>
<name>A0AA48GRB1_9BACT</name>
<feature type="active site" evidence="5 6">
    <location>
        <position position="297"/>
    </location>
</feature>
<organism evidence="10 11">
    <name type="scientific">Mesoterricola silvestris</name>
    <dbReference type="NCBI Taxonomy" id="2927979"/>
    <lineage>
        <taxon>Bacteria</taxon>
        <taxon>Pseudomonadati</taxon>
        <taxon>Acidobacteriota</taxon>
        <taxon>Holophagae</taxon>
        <taxon>Holophagales</taxon>
        <taxon>Holophagaceae</taxon>
        <taxon>Mesoterricola</taxon>
    </lineage>
</organism>
<dbReference type="GO" id="GO:0008984">
    <property type="term" value="F:protein-glutamate methylesterase activity"/>
    <property type="evidence" value="ECO:0007669"/>
    <property type="project" value="UniProtKB-UniRule"/>
</dbReference>
<evidence type="ECO:0000256" key="6">
    <source>
        <dbReference type="PROSITE-ProRule" id="PRU00050"/>
    </source>
</evidence>
<dbReference type="Pfam" id="PF01339">
    <property type="entry name" value="CheB_methylest"/>
    <property type="match status" value="1"/>
</dbReference>
<keyword evidence="11" id="KW-1185">Reference proteome</keyword>
<feature type="domain" description="CheB-type methylesterase" evidence="9">
    <location>
        <begin position="160"/>
        <end position="354"/>
    </location>
</feature>